<proteinExistence type="predicted"/>
<organism evidence="1 2">
    <name type="scientific">Vermiconidia calcicola</name>
    <dbReference type="NCBI Taxonomy" id="1690605"/>
    <lineage>
        <taxon>Eukaryota</taxon>
        <taxon>Fungi</taxon>
        <taxon>Dikarya</taxon>
        <taxon>Ascomycota</taxon>
        <taxon>Pezizomycotina</taxon>
        <taxon>Dothideomycetes</taxon>
        <taxon>Dothideomycetidae</taxon>
        <taxon>Mycosphaerellales</taxon>
        <taxon>Extremaceae</taxon>
        <taxon>Vermiconidia</taxon>
    </lineage>
</organism>
<evidence type="ECO:0000313" key="2">
    <source>
        <dbReference type="Proteomes" id="UP001281147"/>
    </source>
</evidence>
<name>A0ACC3MJP4_9PEZI</name>
<evidence type="ECO:0000313" key="1">
    <source>
        <dbReference type="EMBL" id="KAK3696175.1"/>
    </source>
</evidence>
<sequence>MQTHSPPTDMEAIENALTNLRISTANNPTQAVALLAEASKQSIPAREQLAGPLILRTLTEIIETSINDSLETVDVALRCIGNACIDNSVAREAVTNIGFSWASLCLRDGSSSDIATRRLTAKVLYNICSDYEPAQQQCYREMLHHQLINLCARDSHQQPPDDIELLLELLFWICSQKDQVAQDLSTTTNDATSLPGHILDKLISLPHAYRSSLEPEDFALLLETCLIFFRDPSIQRDILVRNQLTPVWRILKENEVKISSLGEDSEDRKLLVPLSTSLIWCLSDIAASPGIPAETLADVHTAFIKVVVVVAIKAGANDRGNERLAIAGCQVLGNLLWSGKPVASDVVEDAALQHSVLALLNTSRDVELLHSAAGLLVQLSRSSVEVREDILQQDGIKLLRALGKDSVVNQQRFAELAREVVLSSSADGDTAMVEAPE</sequence>
<gene>
    <name evidence="1" type="ORF">LTR37_018077</name>
</gene>
<dbReference type="Proteomes" id="UP001281147">
    <property type="component" value="Unassembled WGS sequence"/>
</dbReference>
<accession>A0ACC3MJP4</accession>
<keyword evidence="2" id="KW-1185">Reference proteome</keyword>
<reference evidence="1" key="1">
    <citation type="submission" date="2023-07" db="EMBL/GenBank/DDBJ databases">
        <title>Black Yeasts Isolated from many extreme environments.</title>
        <authorList>
            <person name="Coleine C."/>
            <person name="Stajich J.E."/>
            <person name="Selbmann L."/>
        </authorList>
    </citation>
    <scope>NUCLEOTIDE SEQUENCE</scope>
    <source>
        <strain evidence="1">CCFEE 5714</strain>
    </source>
</reference>
<protein>
    <submittedName>
        <fullName evidence="1">Uncharacterized protein</fullName>
    </submittedName>
</protein>
<comment type="caution">
    <text evidence="1">The sequence shown here is derived from an EMBL/GenBank/DDBJ whole genome shotgun (WGS) entry which is preliminary data.</text>
</comment>
<dbReference type="EMBL" id="JAUTXU010000245">
    <property type="protein sequence ID" value="KAK3696175.1"/>
    <property type="molecule type" value="Genomic_DNA"/>
</dbReference>